<accession>A0A6J4RHY1</accession>
<protein>
    <submittedName>
        <fullName evidence="2">Uncharacterized protein</fullName>
    </submittedName>
</protein>
<proteinExistence type="predicted"/>
<evidence type="ECO:0000313" key="2">
    <source>
        <dbReference type="EMBL" id="CAA9466492.1"/>
    </source>
</evidence>
<organism evidence="2">
    <name type="scientific">uncultured Solirubrobacteraceae bacterium</name>
    <dbReference type="NCBI Taxonomy" id="1162706"/>
    <lineage>
        <taxon>Bacteria</taxon>
        <taxon>Bacillati</taxon>
        <taxon>Actinomycetota</taxon>
        <taxon>Thermoleophilia</taxon>
        <taxon>Solirubrobacterales</taxon>
        <taxon>Solirubrobacteraceae</taxon>
        <taxon>environmental samples</taxon>
    </lineage>
</organism>
<evidence type="ECO:0000256" key="1">
    <source>
        <dbReference type="SAM" id="SignalP"/>
    </source>
</evidence>
<gene>
    <name evidence="2" type="ORF">AVDCRST_MAG38-825</name>
</gene>
<name>A0A6J4RHY1_9ACTN</name>
<keyword evidence="1" id="KW-0732">Signal</keyword>
<reference evidence="2" key="1">
    <citation type="submission" date="2020-02" db="EMBL/GenBank/DDBJ databases">
        <authorList>
            <person name="Meier V. D."/>
        </authorList>
    </citation>
    <scope>NUCLEOTIDE SEQUENCE</scope>
    <source>
        <strain evidence="2">AVDCRST_MAG38</strain>
    </source>
</reference>
<sequence length="255" mass="25810">MARLAVALAWALGASAPAAATAQEEPALQPAFAYGGTDCVEPSVIVSVPADRARAAVPEPYTPRSLSGDRASADVLLAVARCAALTVDGRTVSGRTVVDAGVAIQSPDGTSGAHVYQLWQLSDSREVSAAMASVGVRGGQVGGLGVQDMGTTAFDRATAAVPWSESPYDLTVEAAAADASSSSTTTWWHRGPRGVVRLGYTFPRSASRFGSGGVNAREGSPLAQLLGGPSANGNGFVGRLDFAGRVSAERAPAAP</sequence>
<feature type="non-terminal residue" evidence="2">
    <location>
        <position position="255"/>
    </location>
</feature>
<dbReference type="AlphaFoldDB" id="A0A6J4RHY1"/>
<dbReference type="EMBL" id="CADCVJ010000052">
    <property type="protein sequence ID" value="CAA9466492.1"/>
    <property type="molecule type" value="Genomic_DNA"/>
</dbReference>
<feature type="chain" id="PRO_5026841986" evidence="1">
    <location>
        <begin position="23"/>
        <end position="255"/>
    </location>
</feature>
<feature type="signal peptide" evidence="1">
    <location>
        <begin position="1"/>
        <end position="22"/>
    </location>
</feature>